<sequence>MKGYALIEYETYKEAHMAIEQMNGTELHGQKIRVDWAFVKGATAMRSTKRERHRSRSRSRERIRR</sequence>
<dbReference type="GO" id="GO:0005737">
    <property type="term" value="C:cytoplasm"/>
    <property type="evidence" value="ECO:0007669"/>
    <property type="project" value="UniProtKB-SubCell"/>
</dbReference>
<dbReference type="InterPro" id="IPR035979">
    <property type="entry name" value="RBD_domain_sf"/>
</dbReference>
<comment type="subunit">
    <text evidence="3">Heterodimer with MAGOH. Part of the mRNA splicing-dependent exon junction complex (EJC) complex; the core complex contains CASC3, EIF4A3, MAGOH and RBM8A.</text>
</comment>
<evidence type="ECO:0000256" key="2">
    <source>
        <dbReference type="PROSITE-ProRule" id="PRU00176"/>
    </source>
</evidence>
<comment type="function">
    <text evidence="3">Core component of the splicing-dependent multiprotein exon junction complex (EJC) deposited at splice junctions on mRNAs.</text>
</comment>
<dbReference type="GO" id="GO:0006397">
    <property type="term" value="P:mRNA processing"/>
    <property type="evidence" value="ECO:0007669"/>
    <property type="project" value="UniProtKB-KW"/>
</dbReference>
<dbReference type="Proteomes" id="UP000784294">
    <property type="component" value="Unassembled WGS sequence"/>
</dbReference>
<evidence type="ECO:0000313" key="7">
    <source>
        <dbReference type="Proteomes" id="UP000784294"/>
    </source>
</evidence>
<gene>
    <name evidence="6" type="ORF">PXEA_LOCUS17821</name>
</gene>
<dbReference type="InterPro" id="IPR012677">
    <property type="entry name" value="Nucleotide-bd_a/b_plait_sf"/>
</dbReference>
<dbReference type="SUPFAM" id="SSF54928">
    <property type="entry name" value="RNA-binding domain, RBD"/>
    <property type="match status" value="1"/>
</dbReference>
<keyword evidence="7" id="KW-1185">Reference proteome</keyword>
<comment type="similarity">
    <text evidence="1 3">Belongs to the RBM8A family.</text>
</comment>
<comment type="subcellular location">
    <subcellularLocation>
        <location evidence="3">Nucleus</location>
    </subcellularLocation>
    <subcellularLocation>
        <location evidence="3">Nucleus speckle</location>
    </subcellularLocation>
    <subcellularLocation>
        <location evidence="3">Cytoplasm</location>
    </subcellularLocation>
</comment>
<proteinExistence type="inferred from homology"/>
<keyword evidence="3" id="KW-0963">Cytoplasm</keyword>
<evidence type="ECO:0000313" key="6">
    <source>
        <dbReference type="EMBL" id="VEL24381.1"/>
    </source>
</evidence>
<dbReference type="GO" id="GO:0051028">
    <property type="term" value="P:mRNA transport"/>
    <property type="evidence" value="ECO:0007669"/>
    <property type="project" value="UniProtKB-KW"/>
</dbReference>
<dbReference type="Pfam" id="PF00076">
    <property type="entry name" value="RRM_1"/>
    <property type="match status" value="1"/>
</dbReference>
<feature type="domain" description="RRM" evidence="5">
    <location>
        <begin position="1"/>
        <end position="39"/>
    </location>
</feature>
<accession>A0A3S5ASX7</accession>
<protein>
    <recommendedName>
        <fullName evidence="3">RNA-binding protein 8A</fullName>
    </recommendedName>
</protein>
<name>A0A3S5ASX7_9PLAT</name>
<keyword evidence="3" id="KW-0509">mRNA transport</keyword>
<dbReference type="EMBL" id="CAAALY010067468">
    <property type="protein sequence ID" value="VEL24381.1"/>
    <property type="molecule type" value="Genomic_DNA"/>
</dbReference>
<dbReference type="GO" id="GO:0008380">
    <property type="term" value="P:RNA splicing"/>
    <property type="evidence" value="ECO:0007669"/>
    <property type="project" value="UniProtKB-KW"/>
</dbReference>
<keyword evidence="2 3" id="KW-0694">RNA-binding</keyword>
<dbReference type="Gene3D" id="3.30.70.330">
    <property type="match status" value="1"/>
</dbReference>
<dbReference type="OrthoDB" id="15688at2759"/>
<keyword evidence="3" id="KW-0813">Transport</keyword>
<organism evidence="6 7">
    <name type="scientific">Protopolystoma xenopodis</name>
    <dbReference type="NCBI Taxonomy" id="117903"/>
    <lineage>
        <taxon>Eukaryota</taxon>
        <taxon>Metazoa</taxon>
        <taxon>Spiralia</taxon>
        <taxon>Lophotrochozoa</taxon>
        <taxon>Platyhelminthes</taxon>
        <taxon>Monogenea</taxon>
        <taxon>Polyopisthocotylea</taxon>
        <taxon>Polystomatidea</taxon>
        <taxon>Polystomatidae</taxon>
        <taxon>Protopolystoma</taxon>
    </lineage>
</organism>
<evidence type="ECO:0000256" key="4">
    <source>
        <dbReference type="SAM" id="MobiDB-lite"/>
    </source>
</evidence>
<evidence type="ECO:0000256" key="3">
    <source>
        <dbReference type="RuleBase" id="RU361239"/>
    </source>
</evidence>
<dbReference type="PANTHER" id="PTHR45894">
    <property type="entry name" value="RNA-BINDING PROTEIN 8A"/>
    <property type="match status" value="1"/>
</dbReference>
<dbReference type="AlphaFoldDB" id="A0A3S5ASX7"/>
<feature type="region of interest" description="Disordered" evidence="4">
    <location>
        <begin position="45"/>
        <end position="65"/>
    </location>
</feature>
<dbReference type="PRINTS" id="PR01738">
    <property type="entry name" value="RNABINDINGM8"/>
</dbReference>
<dbReference type="GO" id="GO:0003723">
    <property type="term" value="F:RNA binding"/>
    <property type="evidence" value="ECO:0007669"/>
    <property type="project" value="UniProtKB-UniRule"/>
</dbReference>
<keyword evidence="3" id="KW-0539">Nucleus</keyword>
<dbReference type="PROSITE" id="PS50102">
    <property type="entry name" value="RRM"/>
    <property type="match status" value="1"/>
</dbReference>
<reference evidence="6" key="1">
    <citation type="submission" date="2018-11" db="EMBL/GenBank/DDBJ databases">
        <authorList>
            <consortium name="Pathogen Informatics"/>
        </authorList>
    </citation>
    <scope>NUCLEOTIDE SEQUENCE</scope>
</reference>
<dbReference type="InterPro" id="IPR000504">
    <property type="entry name" value="RRM_dom"/>
</dbReference>
<dbReference type="GO" id="GO:0016607">
    <property type="term" value="C:nuclear speck"/>
    <property type="evidence" value="ECO:0007669"/>
    <property type="project" value="UniProtKB-SubCell"/>
</dbReference>
<evidence type="ECO:0000259" key="5">
    <source>
        <dbReference type="PROSITE" id="PS50102"/>
    </source>
</evidence>
<dbReference type="InterPro" id="IPR008111">
    <property type="entry name" value="RNA-bd_8"/>
</dbReference>
<comment type="caution">
    <text evidence="6">The sequence shown here is derived from an EMBL/GenBank/DDBJ whole genome shotgun (WGS) entry which is preliminary data.</text>
</comment>
<feature type="compositionally biased region" description="Basic residues" evidence="4">
    <location>
        <begin position="47"/>
        <end position="65"/>
    </location>
</feature>
<evidence type="ECO:0000256" key="1">
    <source>
        <dbReference type="ARBA" id="ARBA00007987"/>
    </source>
</evidence>
<keyword evidence="3" id="KW-0508">mRNA splicing</keyword>
<keyword evidence="3" id="KW-0507">mRNA processing</keyword>